<comment type="similarity">
    <text evidence="1">Belongs to the DedA family.</text>
</comment>
<evidence type="ECO:0000259" key="3">
    <source>
        <dbReference type="Pfam" id="PF09335"/>
    </source>
</evidence>
<gene>
    <name evidence="4" type="ORF">GCM10007416_06070</name>
</gene>
<keyword evidence="2" id="KW-1133">Transmembrane helix</keyword>
<feature type="domain" description="VTT" evidence="3">
    <location>
        <begin position="34"/>
        <end position="151"/>
    </location>
</feature>
<organism evidence="4 5">
    <name type="scientific">Kroppenstedtia guangzhouensis</name>
    <dbReference type="NCBI Taxonomy" id="1274356"/>
    <lineage>
        <taxon>Bacteria</taxon>
        <taxon>Bacillati</taxon>
        <taxon>Bacillota</taxon>
        <taxon>Bacilli</taxon>
        <taxon>Bacillales</taxon>
        <taxon>Thermoactinomycetaceae</taxon>
        <taxon>Kroppenstedtia</taxon>
    </lineage>
</organism>
<dbReference type="EMBL" id="BMEX01000002">
    <property type="protein sequence ID" value="GGA35980.1"/>
    <property type="molecule type" value="Genomic_DNA"/>
</dbReference>
<accession>A0ABQ1G4W5</accession>
<sequence length="194" mass="22037">MWSDWINAAVEWFLSYGSWGLAILSFFESSFFPVPPDVILIPLGIAQPELVWWYALITTLSSVAGALLGWWIGKKLGRPLMLRFFKLETVEKVETYFDRYGGFSLAIAGFTPIPYKVFTIASGMCNVRIREVIIWSLLGRGVRFFLEALIIAWLGKAASEFIDQYFGPLTLALVALVLLVALVWHLLRRKRAEN</sequence>
<protein>
    <recommendedName>
        <fullName evidence="3">VTT domain-containing protein</fullName>
    </recommendedName>
</protein>
<feature type="transmembrane region" description="Helical" evidence="2">
    <location>
        <begin position="132"/>
        <end position="153"/>
    </location>
</feature>
<keyword evidence="2" id="KW-0812">Transmembrane</keyword>
<evidence type="ECO:0000313" key="4">
    <source>
        <dbReference type="EMBL" id="GGA35980.1"/>
    </source>
</evidence>
<dbReference type="InterPro" id="IPR051311">
    <property type="entry name" value="DedA_domain"/>
</dbReference>
<dbReference type="InterPro" id="IPR032816">
    <property type="entry name" value="VTT_dom"/>
</dbReference>
<proteinExistence type="inferred from homology"/>
<feature type="transmembrane region" description="Helical" evidence="2">
    <location>
        <begin position="12"/>
        <end position="32"/>
    </location>
</feature>
<comment type="caution">
    <text evidence="4">The sequence shown here is derived from an EMBL/GenBank/DDBJ whole genome shotgun (WGS) entry which is preliminary data.</text>
</comment>
<evidence type="ECO:0000256" key="2">
    <source>
        <dbReference type="SAM" id="Phobius"/>
    </source>
</evidence>
<feature type="transmembrane region" description="Helical" evidence="2">
    <location>
        <begin position="52"/>
        <end position="73"/>
    </location>
</feature>
<dbReference type="Pfam" id="PF09335">
    <property type="entry name" value="VTT_dom"/>
    <property type="match status" value="1"/>
</dbReference>
<feature type="transmembrane region" description="Helical" evidence="2">
    <location>
        <begin position="165"/>
        <end position="187"/>
    </location>
</feature>
<keyword evidence="2" id="KW-0472">Membrane</keyword>
<evidence type="ECO:0000256" key="1">
    <source>
        <dbReference type="ARBA" id="ARBA00010792"/>
    </source>
</evidence>
<name>A0ABQ1G4W5_9BACL</name>
<dbReference type="RefSeq" id="WP_188429735.1">
    <property type="nucleotide sequence ID" value="NZ_BMEX01000002.1"/>
</dbReference>
<dbReference type="PANTHER" id="PTHR42709">
    <property type="entry name" value="ALKALINE PHOSPHATASE LIKE PROTEIN"/>
    <property type="match status" value="1"/>
</dbReference>
<dbReference type="PANTHER" id="PTHR42709:SF11">
    <property type="entry name" value="DEDA FAMILY PROTEIN"/>
    <property type="match status" value="1"/>
</dbReference>
<dbReference type="Proteomes" id="UP000617979">
    <property type="component" value="Unassembled WGS sequence"/>
</dbReference>
<keyword evidence="5" id="KW-1185">Reference proteome</keyword>
<reference evidence="5" key="1">
    <citation type="journal article" date="2019" name="Int. J. Syst. Evol. Microbiol.">
        <title>The Global Catalogue of Microorganisms (GCM) 10K type strain sequencing project: providing services to taxonomists for standard genome sequencing and annotation.</title>
        <authorList>
            <consortium name="The Broad Institute Genomics Platform"/>
            <consortium name="The Broad Institute Genome Sequencing Center for Infectious Disease"/>
            <person name="Wu L."/>
            <person name="Ma J."/>
        </authorList>
    </citation>
    <scope>NUCLEOTIDE SEQUENCE [LARGE SCALE GENOMIC DNA]</scope>
    <source>
        <strain evidence="5">CGMCC 1.12404</strain>
    </source>
</reference>
<evidence type="ECO:0000313" key="5">
    <source>
        <dbReference type="Proteomes" id="UP000617979"/>
    </source>
</evidence>